<comment type="subcellular location">
    <subcellularLocation>
        <location evidence="1">Membrane</location>
        <topology evidence="1">Single-pass type II membrane protein</topology>
    </subcellularLocation>
</comment>
<organism evidence="11 12">
    <name type="scientific">Komagataella pastoris</name>
    <name type="common">Yeast</name>
    <name type="synonym">Pichia pastoris</name>
    <dbReference type="NCBI Taxonomy" id="4922"/>
    <lineage>
        <taxon>Eukaryota</taxon>
        <taxon>Fungi</taxon>
        <taxon>Dikarya</taxon>
        <taxon>Ascomycota</taxon>
        <taxon>Saccharomycotina</taxon>
        <taxon>Pichiomycetes</taxon>
        <taxon>Pichiales</taxon>
        <taxon>Pichiaceae</taxon>
        <taxon>Komagataella</taxon>
    </lineage>
</organism>
<reference evidence="11 12" key="1">
    <citation type="submission" date="2016-02" db="EMBL/GenBank/DDBJ databases">
        <title>Comparative genomic and transcriptomic foundation for Pichia pastoris.</title>
        <authorList>
            <person name="Love K.R."/>
            <person name="Shah K.A."/>
            <person name="Whittaker C.A."/>
            <person name="Wu J."/>
            <person name="Bartlett M.C."/>
            <person name="Ma D."/>
            <person name="Leeson R.L."/>
            <person name="Priest M."/>
            <person name="Young S.K."/>
            <person name="Love J.C."/>
        </authorList>
    </citation>
    <scope>NUCLEOTIDE SEQUENCE [LARGE SCALE GENOMIC DNA]</scope>
    <source>
        <strain evidence="11 12">ATCC 28485</strain>
    </source>
</reference>
<proteinExistence type="inferred from homology"/>
<evidence type="ECO:0000256" key="10">
    <source>
        <dbReference type="ARBA" id="ARBA00023316"/>
    </source>
</evidence>
<sequence length="487" mass="54773">MYHLAPRKKLLIWGGSLGFVLLLLIVASSHQRIRSTILHRTPISTVPVISQEVITAEYHPTLLTGFIPTDSDDSECADFSPSGVIYSTDKIVLHDSLKDIRDSLVKSQYKDLVTLEDEEKMSMDDILKRWLTLSGSSVWVPGMKAHLVVSRVMYLGSNGRSDPIVSFVRVQLFDPDFNELKEVALKFSDQSDGTVIFPYILPVDIPRVGNRWLGPEDAKIAVNPETPNDPVVTFNMQNSENRAMYGFYPFRPENKQVLFSIKDEKPRTKEKNWTPFFVPGSPSTINFVYDLQKLTILKCSTITGVCEKEFVTEEGENHSIGIFRGGSNLIQYPASFTDKDVWVGFPKTHIENCGCSSHIYRPYLMVLVRKGDFYYKAFVSTPLDFGIDVRSWESAESTSCQTAKNVLAVNSISNWDLLDDGLDKDYMTITLSEADVINSVLRIRGIAKFVDNLTMDDGSTTLSTSNKIDDCVTAGSLEYCKRYGELH</sequence>
<dbReference type="GO" id="GO:0071555">
    <property type="term" value="P:cell wall organization"/>
    <property type="evidence" value="ECO:0007669"/>
    <property type="project" value="UniProtKB-KW"/>
</dbReference>
<evidence type="ECO:0000313" key="11">
    <source>
        <dbReference type="EMBL" id="ANZ77692.1"/>
    </source>
</evidence>
<keyword evidence="5" id="KW-0812">Transmembrane</keyword>
<accession>A0A1B2JI85</accession>
<keyword evidence="3" id="KW-0328">Glycosyltransferase</keyword>
<dbReference type="GO" id="GO:0016020">
    <property type="term" value="C:membrane"/>
    <property type="evidence" value="ECO:0007669"/>
    <property type="project" value="UniProtKB-SubCell"/>
</dbReference>
<dbReference type="Proteomes" id="UP000094565">
    <property type="component" value="Chromosome 4"/>
</dbReference>
<keyword evidence="10" id="KW-0961">Cell wall biogenesis/degradation</keyword>
<evidence type="ECO:0000313" key="12">
    <source>
        <dbReference type="Proteomes" id="UP000094565"/>
    </source>
</evidence>
<dbReference type="EMBL" id="CP014587">
    <property type="protein sequence ID" value="ANZ77692.1"/>
    <property type="molecule type" value="Genomic_DNA"/>
</dbReference>
<keyword evidence="6" id="KW-0735">Signal-anchor</keyword>
<evidence type="ECO:0000256" key="6">
    <source>
        <dbReference type="ARBA" id="ARBA00022968"/>
    </source>
</evidence>
<evidence type="ECO:0000256" key="3">
    <source>
        <dbReference type="ARBA" id="ARBA00022676"/>
    </source>
</evidence>
<dbReference type="OrthoDB" id="3631276at2759"/>
<name>A0A1B2JI85_PICPA</name>
<evidence type="ECO:0000256" key="2">
    <source>
        <dbReference type="ARBA" id="ARBA00009486"/>
    </source>
</evidence>
<dbReference type="InterPro" id="IPR021988">
    <property type="entry name" value="BMT1"/>
</dbReference>
<keyword evidence="4" id="KW-0808">Transferase</keyword>
<evidence type="ECO:0000256" key="9">
    <source>
        <dbReference type="ARBA" id="ARBA00023180"/>
    </source>
</evidence>
<keyword evidence="8" id="KW-0472">Membrane</keyword>
<evidence type="ECO:0000256" key="4">
    <source>
        <dbReference type="ARBA" id="ARBA00022679"/>
    </source>
</evidence>
<keyword evidence="9" id="KW-0325">Glycoprotein</keyword>
<evidence type="ECO:0000256" key="8">
    <source>
        <dbReference type="ARBA" id="ARBA00023136"/>
    </source>
</evidence>
<dbReference type="GO" id="GO:0000030">
    <property type="term" value="F:mannosyltransferase activity"/>
    <property type="evidence" value="ECO:0007669"/>
    <property type="project" value="InterPro"/>
</dbReference>
<comment type="similarity">
    <text evidence="2">Belongs to the BMT family.</text>
</comment>
<dbReference type="Pfam" id="PF12141">
    <property type="entry name" value="BMT"/>
    <property type="match status" value="2"/>
</dbReference>
<gene>
    <name evidence="11" type="ORF">ATY40_BA7504872</name>
</gene>
<keyword evidence="7" id="KW-1133">Transmembrane helix</keyword>
<protein>
    <submittedName>
        <fullName evidence="11">BA75_04872T0</fullName>
    </submittedName>
</protein>
<evidence type="ECO:0000256" key="5">
    <source>
        <dbReference type="ARBA" id="ARBA00022692"/>
    </source>
</evidence>
<evidence type="ECO:0000256" key="1">
    <source>
        <dbReference type="ARBA" id="ARBA00004606"/>
    </source>
</evidence>
<evidence type="ECO:0000256" key="7">
    <source>
        <dbReference type="ARBA" id="ARBA00022989"/>
    </source>
</evidence>
<keyword evidence="12" id="KW-1185">Reference proteome</keyword>
<dbReference type="AlphaFoldDB" id="A0A1B2JI85"/>